<name>A0A1I4KW40_9BACI</name>
<evidence type="ECO:0000313" key="2">
    <source>
        <dbReference type="Proteomes" id="UP000199668"/>
    </source>
</evidence>
<reference evidence="1 2" key="1">
    <citation type="submission" date="2016-10" db="EMBL/GenBank/DDBJ databases">
        <authorList>
            <person name="de Groot N.N."/>
        </authorList>
    </citation>
    <scope>NUCLEOTIDE SEQUENCE [LARGE SCALE GENOMIC DNA]</scope>
    <source>
        <strain evidence="1 2">CGMCC 1.6134</strain>
    </source>
</reference>
<evidence type="ECO:0000313" key="1">
    <source>
        <dbReference type="EMBL" id="SFL82975.1"/>
    </source>
</evidence>
<proteinExistence type="predicted"/>
<protein>
    <submittedName>
        <fullName evidence="1">Uncharacterized protein</fullName>
    </submittedName>
</protein>
<organism evidence="1 2">
    <name type="scientific">Salibacterium qingdaonense</name>
    <dbReference type="NCBI Taxonomy" id="266892"/>
    <lineage>
        <taxon>Bacteria</taxon>
        <taxon>Bacillati</taxon>
        <taxon>Bacillota</taxon>
        <taxon>Bacilli</taxon>
        <taxon>Bacillales</taxon>
        <taxon>Bacillaceae</taxon>
    </lineage>
</organism>
<gene>
    <name evidence="1" type="ORF">SAMN04488054_10620</name>
</gene>
<dbReference type="STRING" id="266892.SAMN04488054_10620"/>
<keyword evidence="2" id="KW-1185">Reference proteome</keyword>
<dbReference type="AlphaFoldDB" id="A0A1I4KW40"/>
<dbReference type="EMBL" id="FOTY01000006">
    <property type="protein sequence ID" value="SFL82975.1"/>
    <property type="molecule type" value="Genomic_DNA"/>
</dbReference>
<dbReference type="Proteomes" id="UP000199668">
    <property type="component" value="Unassembled WGS sequence"/>
</dbReference>
<accession>A0A1I4KW40</accession>
<sequence length="64" mass="7412">MMFRLSLYMMESKTSNNLPAGISLFFLFDKGIDNPFVYYPFFQGFKLPMKTAVMNIFLLSLRGA</sequence>